<protein>
    <submittedName>
        <fullName evidence="3">Unplaced genomic scaffold K443scaffold_191, whole genome shotgun sequence</fullName>
    </submittedName>
</protein>
<evidence type="ECO:0000313" key="3">
    <source>
        <dbReference type="EMBL" id="KIJ96297.1"/>
    </source>
</evidence>
<dbReference type="STRING" id="1095629.A0A0C9XJ88"/>
<reference evidence="4" key="2">
    <citation type="submission" date="2015-01" db="EMBL/GenBank/DDBJ databases">
        <title>Evolutionary Origins and Diversification of the Mycorrhizal Mutualists.</title>
        <authorList>
            <consortium name="DOE Joint Genome Institute"/>
            <consortium name="Mycorrhizal Genomics Consortium"/>
            <person name="Kohler A."/>
            <person name="Kuo A."/>
            <person name="Nagy L.G."/>
            <person name="Floudas D."/>
            <person name="Copeland A."/>
            <person name="Barry K.W."/>
            <person name="Cichocki N."/>
            <person name="Veneault-Fourrey C."/>
            <person name="LaButti K."/>
            <person name="Lindquist E.A."/>
            <person name="Lipzen A."/>
            <person name="Lundell T."/>
            <person name="Morin E."/>
            <person name="Murat C."/>
            <person name="Riley R."/>
            <person name="Ohm R."/>
            <person name="Sun H."/>
            <person name="Tunlid A."/>
            <person name="Henrissat B."/>
            <person name="Grigoriev I.V."/>
            <person name="Hibbett D.S."/>
            <person name="Martin F."/>
        </authorList>
    </citation>
    <scope>NUCLEOTIDE SEQUENCE [LARGE SCALE GENOMIC DNA]</scope>
    <source>
        <strain evidence="4">LaAM-08-1</strain>
    </source>
</reference>
<proteinExistence type="predicted"/>
<keyword evidence="4" id="KW-1185">Reference proteome</keyword>
<dbReference type="Pfam" id="PF18718">
    <property type="entry name" value="CxC5"/>
    <property type="match status" value="1"/>
</dbReference>
<dbReference type="InterPro" id="IPR041539">
    <property type="entry name" value="CxC5"/>
</dbReference>
<name>A0A0C9XJ88_9AGAR</name>
<dbReference type="HOGENOM" id="CLU_063807_0_0_1"/>
<evidence type="ECO:0000256" key="1">
    <source>
        <dbReference type="SAM" id="Phobius"/>
    </source>
</evidence>
<gene>
    <name evidence="3" type="ORF">K443DRAFT_107459</name>
</gene>
<keyword evidence="1" id="KW-0812">Transmembrane</keyword>
<dbReference type="OrthoDB" id="2527272at2759"/>
<sequence length="267" mass="29833">MWNKIFNIVICCLSPIYLATKAICPLCVLLVLFSLTDNPELLSLHAKQQNPTGKGENAVRVSAWTKALVRGLVERLGEKSDTLLKKTQSTSGDLKIVAIGDKLDHFSKILDLYPYDDKGHFQGKLKPTSHDELKPVLLICPNSSFCVTKQCKHRSLKQHSPPRDIPTVTLIKGNEIHKNAYVLTGICSSCKTLYLADRERSTNSDNTVSRMYLNSARYLKVGQSTWVDRVFSAAVLNGMYSFHASAAAYTEFWNNSYSENSTGKITR</sequence>
<dbReference type="EMBL" id="KN838726">
    <property type="protein sequence ID" value="KIJ96297.1"/>
    <property type="molecule type" value="Genomic_DNA"/>
</dbReference>
<organism evidence="3 4">
    <name type="scientific">Laccaria amethystina LaAM-08-1</name>
    <dbReference type="NCBI Taxonomy" id="1095629"/>
    <lineage>
        <taxon>Eukaryota</taxon>
        <taxon>Fungi</taxon>
        <taxon>Dikarya</taxon>
        <taxon>Basidiomycota</taxon>
        <taxon>Agaricomycotina</taxon>
        <taxon>Agaricomycetes</taxon>
        <taxon>Agaricomycetidae</taxon>
        <taxon>Agaricales</taxon>
        <taxon>Agaricineae</taxon>
        <taxon>Hydnangiaceae</taxon>
        <taxon>Laccaria</taxon>
    </lineage>
</organism>
<feature type="domain" description="CxC5 like cysteine cluster associated with KDZ" evidence="2">
    <location>
        <begin position="135"/>
        <end position="257"/>
    </location>
</feature>
<dbReference type="AlphaFoldDB" id="A0A0C9XJ88"/>
<evidence type="ECO:0000259" key="2">
    <source>
        <dbReference type="Pfam" id="PF18718"/>
    </source>
</evidence>
<keyword evidence="1" id="KW-1133">Transmembrane helix</keyword>
<keyword evidence="1" id="KW-0472">Membrane</keyword>
<dbReference type="Proteomes" id="UP000054477">
    <property type="component" value="Unassembled WGS sequence"/>
</dbReference>
<accession>A0A0C9XJ88</accession>
<feature type="transmembrane region" description="Helical" evidence="1">
    <location>
        <begin position="6"/>
        <end position="33"/>
    </location>
</feature>
<evidence type="ECO:0000313" key="4">
    <source>
        <dbReference type="Proteomes" id="UP000054477"/>
    </source>
</evidence>
<reference evidence="3 4" key="1">
    <citation type="submission" date="2014-04" db="EMBL/GenBank/DDBJ databases">
        <authorList>
            <consortium name="DOE Joint Genome Institute"/>
            <person name="Kuo A."/>
            <person name="Kohler A."/>
            <person name="Nagy L.G."/>
            <person name="Floudas D."/>
            <person name="Copeland A."/>
            <person name="Barry K.W."/>
            <person name="Cichocki N."/>
            <person name="Veneault-Fourrey C."/>
            <person name="LaButti K."/>
            <person name="Lindquist E.A."/>
            <person name="Lipzen A."/>
            <person name="Lundell T."/>
            <person name="Morin E."/>
            <person name="Murat C."/>
            <person name="Sun H."/>
            <person name="Tunlid A."/>
            <person name="Henrissat B."/>
            <person name="Grigoriev I.V."/>
            <person name="Hibbett D.S."/>
            <person name="Martin F."/>
            <person name="Nordberg H.P."/>
            <person name="Cantor M.N."/>
            <person name="Hua S.X."/>
        </authorList>
    </citation>
    <scope>NUCLEOTIDE SEQUENCE [LARGE SCALE GENOMIC DNA]</scope>
    <source>
        <strain evidence="3 4">LaAM-08-1</strain>
    </source>
</reference>